<reference evidence="2 3" key="1">
    <citation type="submission" date="2015-05" db="EMBL/GenBank/DDBJ databases">
        <title>Distinctive expansion of gene families associated with plant cell wall degradation and secondary metabolism in the genomes of grapevine trunk pathogens.</title>
        <authorList>
            <person name="Lawrence D.P."/>
            <person name="Travadon R."/>
            <person name="Rolshausen P.E."/>
            <person name="Baumgartner K."/>
        </authorList>
    </citation>
    <scope>NUCLEOTIDE SEQUENCE [LARGE SCALE GENOMIC DNA]</scope>
    <source>
        <strain evidence="2">UCRPC4</strain>
    </source>
</reference>
<dbReference type="OrthoDB" id="21214at2759"/>
<organism evidence="2 3">
    <name type="scientific">Phaeomoniella chlamydospora</name>
    <name type="common">Phaeoacremonium chlamydosporum</name>
    <dbReference type="NCBI Taxonomy" id="158046"/>
    <lineage>
        <taxon>Eukaryota</taxon>
        <taxon>Fungi</taxon>
        <taxon>Dikarya</taxon>
        <taxon>Ascomycota</taxon>
        <taxon>Pezizomycotina</taxon>
        <taxon>Eurotiomycetes</taxon>
        <taxon>Chaetothyriomycetidae</taxon>
        <taxon>Phaeomoniellales</taxon>
        <taxon>Phaeomoniellaceae</taxon>
        <taxon>Phaeomoniella</taxon>
    </lineage>
</organism>
<sequence>MDQSRTVVEAKTAFLRQQIRLLSATLQPSSQWRDNAPAIEEPELSDKVVEDVINKVNAKIKQHNRLVYSAASTRHVAEQIDVLYWNSVSEGGIGSAETDFESGLLPVKKTTDLTDEESLSSLPSNLEQLIPADSSSSQPYTPSDSAAYSTALTRLSSLHARHTAIQNKLNQLKALKALLEPYKEPQKNMQPNLVTRNGDLGKELDRMRVLIARVTAAVAAKQQANENGTNGEGRDGDLDVGMSGDVEEVDKVHIVLNGESKDKQSINLKLHGRADERTNRWAYGNQTHDKKNNKARNE</sequence>
<dbReference type="InterPro" id="IPR025207">
    <property type="entry name" value="Sim4_Fta4"/>
</dbReference>
<gene>
    <name evidence="2" type="ORF">UCRPC4_g02848</name>
</gene>
<keyword evidence="3" id="KW-1185">Reference proteome</keyword>
<proteinExistence type="predicted"/>
<feature type="compositionally biased region" description="Basic and acidic residues" evidence="1">
    <location>
        <begin position="287"/>
        <end position="298"/>
    </location>
</feature>
<dbReference type="PANTHER" id="PTHR42040">
    <property type="entry name" value="INNER KINETOCHORE SUBUNIT FTA4"/>
    <property type="match status" value="1"/>
</dbReference>
<accession>A0A0G2H495</accession>
<dbReference type="GO" id="GO:0031511">
    <property type="term" value="C:Mis6-Sim4 complex"/>
    <property type="evidence" value="ECO:0007669"/>
    <property type="project" value="InterPro"/>
</dbReference>
<reference evidence="2 3" key="2">
    <citation type="submission" date="2015-05" db="EMBL/GenBank/DDBJ databases">
        <authorList>
            <person name="Morales-Cruz A."/>
            <person name="Amrine K.C."/>
            <person name="Cantu D."/>
        </authorList>
    </citation>
    <scope>NUCLEOTIDE SEQUENCE [LARGE SCALE GENOMIC DNA]</scope>
    <source>
        <strain evidence="2">UCRPC4</strain>
    </source>
</reference>
<dbReference type="EMBL" id="LCWF01000066">
    <property type="protein sequence ID" value="KKY23585.1"/>
    <property type="molecule type" value="Genomic_DNA"/>
</dbReference>
<comment type="caution">
    <text evidence="2">The sequence shown here is derived from an EMBL/GenBank/DDBJ whole genome shotgun (WGS) entry which is preliminary data.</text>
</comment>
<dbReference type="PANTHER" id="PTHR42040:SF1">
    <property type="entry name" value="INNER KINETOCHORE SUBUNIT FTA4"/>
    <property type="match status" value="1"/>
</dbReference>
<dbReference type="Proteomes" id="UP000053317">
    <property type="component" value="Unassembled WGS sequence"/>
</dbReference>
<dbReference type="Pfam" id="PF13093">
    <property type="entry name" value="FTA4"/>
    <property type="match status" value="1"/>
</dbReference>
<protein>
    <submittedName>
        <fullName evidence="2">Putative kinetochore protein fta4</fullName>
    </submittedName>
</protein>
<evidence type="ECO:0000256" key="1">
    <source>
        <dbReference type="SAM" id="MobiDB-lite"/>
    </source>
</evidence>
<evidence type="ECO:0000313" key="2">
    <source>
        <dbReference type="EMBL" id="KKY23585.1"/>
    </source>
</evidence>
<name>A0A0G2H495_PHACM</name>
<dbReference type="AlphaFoldDB" id="A0A0G2H495"/>
<evidence type="ECO:0000313" key="3">
    <source>
        <dbReference type="Proteomes" id="UP000053317"/>
    </source>
</evidence>
<feature type="region of interest" description="Disordered" evidence="1">
    <location>
        <begin position="270"/>
        <end position="298"/>
    </location>
</feature>